<proteinExistence type="predicted"/>
<keyword evidence="2" id="KW-0067">ATP-binding</keyword>
<protein>
    <recommendedName>
        <fullName evidence="3">Clp ATPase C-terminal domain-containing protein</fullName>
    </recommendedName>
</protein>
<organism evidence="4">
    <name type="scientific">Wolbachia pipientis</name>
    <dbReference type="NCBI Taxonomy" id="955"/>
    <lineage>
        <taxon>Bacteria</taxon>
        <taxon>Pseudomonadati</taxon>
        <taxon>Pseudomonadota</taxon>
        <taxon>Alphaproteobacteria</taxon>
        <taxon>Rickettsiales</taxon>
        <taxon>Anaplasmataceae</taxon>
        <taxon>Wolbachieae</taxon>
        <taxon>Wolbachia</taxon>
    </lineage>
</organism>
<dbReference type="InterPro" id="IPR019489">
    <property type="entry name" value="Clp_ATPase_C"/>
</dbReference>
<dbReference type="Gene3D" id="1.10.8.60">
    <property type="match status" value="1"/>
</dbReference>
<comment type="caution">
    <text evidence="4">The sequence shown here is derived from an EMBL/GenBank/DDBJ whole genome shotgun (WGS) entry which is preliminary data.</text>
</comment>
<evidence type="ECO:0000256" key="2">
    <source>
        <dbReference type="ARBA" id="ARBA00022840"/>
    </source>
</evidence>
<keyword evidence="1" id="KW-0547">Nucleotide-binding</keyword>
<dbReference type="AlphaFoldDB" id="A0A6C1U1Y6"/>
<accession>A0A6C1U1Y6</accession>
<feature type="domain" description="Clp ATPase C-terminal" evidence="3">
    <location>
        <begin position="1"/>
        <end position="58"/>
    </location>
</feature>
<evidence type="ECO:0000259" key="3">
    <source>
        <dbReference type="SMART" id="SM01086"/>
    </source>
</evidence>
<name>A0A6C1U1Y6_WOLPI</name>
<dbReference type="Proteomes" id="UP000218080">
    <property type="component" value="Unassembled WGS sequence"/>
</dbReference>
<dbReference type="EMBL" id="NWVJ02000127">
    <property type="protein sequence ID" value="TVS97081.1"/>
    <property type="molecule type" value="Genomic_DNA"/>
</dbReference>
<dbReference type="GO" id="GO:0005524">
    <property type="term" value="F:ATP binding"/>
    <property type="evidence" value="ECO:0007669"/>
    <property type="project" value="UniProtKB-KW"/>
</dbReference>
<evidence type="ECO:0000313" key="4">
    <source>
        <dbReference type="EMBL" id="TVS97081.1"/>
    </source>
</evidence>
<sequence>EAKELIAQTGYDPEYGARPLKRVIQECIQNNLAKLVLSGEIVEGDELIVYTSGNEILVKKI</sequence>
<gene>
    <name evidence="4" type="ORF">COM42_002455</name>
</gene>
<reference evidence="4" key="1">
    <citation type="submission" date="2019-07" db="EMBL/GenBank/DDBJ databases">
        <title>Genome assemblies of Wolbachia strains wAlbA and wAlbB in wild caught Aedes albopictus specimens.</title>
        <authorList>
            <person name="Kulkarni A."/>
            <person name="Yu W."/>
            <person name="Xue R.-D."/>
            <person name="Ma Y."/>
            <person name="Xu J."/>
        </authorList>
    </citation>
    <scope>NUCLEOTIDE SEQUENCE</scope>
    <source>
        <strain evidence="4">HN2016</strain>
    </source>
</reference>
<dbReference type="Pfam" id="PF10431">
    <property type="entry name" value="ClpB_D2-small"/>
    <property type="match status" value="1"/>
</dbReference>
<dbReference type="SMART" id="SM01086">
    <property type="entry name" value="ClpB_D2-small"/>
    <property type="match status" value="1"/>
</dbReference>
<evidence type="ECO:0000256" key="1">
    <source>
        <dbReference type="ARBA" id="ARBA00022741"/>
    </source>
</evidence>
<feature type="non-terminal residue" evidence="4">
    <location>
        <position position="1"/>
    </location>
</feature>